<dbReference type="PANTHER" id="PTHR39600:SF1">
    <property type="entry name" value="PEPTIDASE INHIBITOR I78 FAMILY PROTEIN"/>
    <property type="match status" value="1"/>
</dbReference>
<organism evidence="1">
    <name type="scientific">uncultured Sphingomonadaceae bacterium</name>
    <dbReference type="NCBI Taxonomy" id="169976"/>
    <lineage>
        <taxon>Bacteria</taxon>
        <taxon>Pseudomonadati</taxon>
        <taxon>Pseudomonadota</taxon>
        <taxon>Alphaproteobacteria</taxon>
        <taxon>Sphingomonadales</taxon>
        <taxon>Sphingomonadaceae</taxon>
        <taxon>environmental samples</taxon>
    </lineage>
</organism>
<proteinExistence type="predicted"/>
<gene>
    <name evidence="1" type="ORF">AVDCRST_MAG39-2747</name>
</gene>
<dbReference type="PANTHER" id="PTHR39600">
    <property type="entry name" value="PEPTIDASE INHIBITOR I78 FAMILY PROTEIN"/>
    <property type="match status" value="1"/>
</dbReference>
<sequence>MRTLAAALALAAAGCATVDEEVPEHGVTTGRCDAAKAQGFVGRPATEVLPQEALRLTGAGAMRWVRPGTVVTMDYRRDRLNIELDRENKVTAIRCG</sequence>
<dbReference type="Gene3D" id="3.30.10.10">
    <property type="entry name" value="Trypsin Inhibitor V, subunit A"/>
    <property type="match status" value="1"/>
</dbReference>
<dbReference type="Pfam" id="PF11720">
    <property type="entry name" value="Inhibitor_I78"/>
    <property type="match status" value="1"/>
</dbReference>
<dbReference type="PROSITE" id="PS51257">
    <property type="entry name" value="PROKAR_LIPOPROTEIN"/>
    <property type="match status" value="1"/>
</dbReference>
<dbReference type="AlphaFoldDB" id="A0A6J4TEX8"/>
<dbReference type="EMBL" id="CADCVW010000106">
    <property type="protein sequence ID" value="CAA9520924.1"/>
    <property type="molecule type" value="Genomic_DNA"/>
</dbReference>
<evidence type="ECO:0000313" key="1">
    <source>
        <dbReference type="EMBL" id="CAA9520924.1"/>
    </source>
</evidence>
<accession>A0A6J4TEX8</accession>
<protein>
    <recommendedName>
        <fullName evidence="2">Peptidase inhibitor I78 family protein</fullName>
    </recommendedName>
</protein>
<dbReference type="InterPro" id="IPR021719">
    <property type="entry name" value="Prot_inh_I78"/>
</dbReference>
<name>A0A6J4TEX8_9SPHN</name>
<reference evidence="1" key="1">
    <citation type="submission" date="2020-02" db="EMBL/GenBank/DDBJ databases">
        <authorList>
            <person name="Meier V. D."/>
        </authorList>
    </citation>
    <scope>NUCLEOTIDE SEQUENCE</scope>
    <source>
        <strain evidence="1">AVDCRST_MAG39</strain>
    </source>
</reference>
<evidence type="ECO:0008006" key="2">
    <source>
        <dbReference type="Google" id="ProtNLM"/>
    </source>
</evidence>